<evidence type="ECO:0000259" key="2">
    <source>
        <dbReference type="Pfam" id="PF20695"/>
    </source>
</evidence>
<dbReference type="InterPro" id="IPR002830">
    <property type="entry name" value="UbiD"/>
</dbReference>
<evidence type="ECO:0000259" key="1">
    <source>
        <dbReference type="Pfam" id="PF01977"/>
    </source>
</evidence>
<dbReference type="GO" id="GO:0016831">
    <property type="term" value="F:carboxy-lyase activity"/>
    <property type="evidence" value="ECO:0007669"/>
    <property type="project" value="InterPro"/>
</dbReference>
<sequence>MAKYMNLGEFVEHLDRNGELARVTVPVSPRFEIAEVIDRVCNAYGPAVLFENVEGYEFPVVANLLGSERRIRLLLDRDPREMGEEVAGALEKLQPPKPKALWESRGFFARAMKARMKNVGSGPCQEIVREPELSRLPILTSWPLDGGPFITWPMALTQHPETGGRNLGTYRMHVFDDRTTGMHMQIQKGGGFHYGIAEAKGASLPMCVLIGGDPVLMLASIAPLPENVDELAFAAYLRGQPMPMVQAKSVPMRVPAIAEFVLEGRVPPKERRMEGPFGDHFGHYSHAHEFPVFHLEKITHRKGAIFPVSVVGQPPQEDRYIGDVLQDMMVPMAKMMHPEIQDLWAFYEAGFHNLLAISVRERYEKEAMKAAFGLLGTGQVSLSKIVVTVGPDVDCRKASEVFRAIGRHFLPEEDFTLLSKTALDTLDFTSYQMNLGSKMILDATPKARRAPRTPLDPSKLPDLRDLDSRIVRQLWYADSCLLVQVEGRTPGRKILERLLSDEVQSAASILSQVPILAIVSGDVRLDDECHLVWGLLTRFDAARDVLFAESKLVGAAPVHRGTLGIDATWKEGYPEPVRCSDETKQLVDS</sequence>
<reference evidence="4" key="2">
    <citation type="journal article" date="2021" name="Microbiome">
        <title>Successional dynamics and alternative stable states in a saline activated sludge microbial community over 9 years.</title>
        <authorList>
            <person name="Wang Y."/>
            <person name="Ye J."/>
            <person name="Ju F."/>
            <person name="Liu L."/>
            <person name="Boyd J.A."/>
            <person name="Deng Y."/>
            <person name="Parks D.H."/>
            <person name="Jiang X."/>
            <person name="Yin X."/>
            <person name="Woodcroft B.J."/>
            <person name="Tyson G.W."/>
            <person name="Hugenholtz P."/>
            <person name="Polz M.F."/>
            <person name="Zhang T."/>
        </authorList>
    </citation>
    <scope>NUCLEOTIDE SEQUENCE</scope>
    <source>
        <strain evidence="4">HKST-UBA02</strain>
    </source>
</reference>
<name>A0A956SHJ0_UNCEI</name>
<feature type="non-terminal residue" evidence="4">
    <location>
        <position position="589"/>
    </location>
</feature>
<evidence type="ECO:0000313" key="5">
    <source>
        <dbReference type="Proteomes" id="UP000739538"/>
    </source>
</evidence>
<dbReference type="InterPro" id="IPR049381">
    <property type="entry name" value="UbiD-like_C"/>
</dbReference>
<proteinExistence type="predicted"/>
<dbReference type="Gene3D" id="3.40.1670.10">
    <property type="entry name" value="UbiD C-terminal domain-like"/>
    <property type="match status" value="1"/>
</dbReference>
<dbReference type="InterPro" id="IPR049383">
    <property type="entry name" value="UbiD-like_N"/>
</dbReference>
<evidence type="ECO:0000313" key="4">
    <source>
        <dbReference type="EMBL" id="MCA9759694.1"/>
    </source>
</evidence>
<gene>
    <name evidence="4" type="ORF">KDA27_28110</name>
</gene>
<dbReference type="Pfam" id="PF20696">
    <property type="entry name" value="UbiD_C"/>
    <property type="match status" value="1"/>
</dbReference>
<dbReference type="InterPro" id="IPR048304">
    <property type="entry name" value="UbiD_Rift_dom"/>
</dbReference>
<reference evidence="4" key="1">
    <citation type="submission" date="2020-04" db="EMBL/GenBank/DDBJ databases">
        <authorList>
            <person name="Zhang T."/>
        </authorList>
    </citation>
    <scope>NUCLEOTIDE SEQUENCE</scope>
    <source>
        <strain evidence="4">HKST-UBA02</strain>
    </source>
</reference>
<dbReference type="EMBL" id="JAGQHS010000446">
    <property type="protein sequence ID" value="MCA9759694.1"/>
    <property type="molecule type" value="Genomic_DNA"/>
</dbReference>
<protein>
    <submittedName>
        <fullName evidence="4">UbiD family decarboxylase</fullName>
    </submittedName>
</protein>
<feature type="domain" description="3-octaprenyl-4-hydroxybenzoate carboxy-lyase-like Rift-related" evidence="1">
    <location>
        <begin position="120"/>
        <end position="314"/>
    </location>
</feature>
<comment type="caution">
    <text evidence="4">The sequence shown here is derived from an EMBL/GenBank/DDBJ whole genome shotgun (WGS) entry which is preliminary data.</text>
</comment>
<dbReference type="SUPFAM" id="SSF50475">
    <property type="entry name" value="FMN-binding split barrel"/>
    <property type="match status" value="1"/>
</dbReference>
<dbReference type="Pfam" id="PF01977">
    <property type="entry name" value="UbiD"/>
    <property type="match status" value="1"/>
</dbReference>
<organism evidence="4 5">
    <name type="scientific">Eiseniibacteriota bacterium</name>
    <dbReference type="NCBI Taxonomy" id="2212470"/>
    <lineage>
        <taxon>Bacteria</taxon>
        <taxon>Candidatus Eiseniibacteriota</taxon>
    </lineage>
</organism>
<dbReference type="Pfam" id="PF20695">
    <property type="entry name" value="UbiD_N"/>
    <property type="match status" value="1"/>
</dbReference>
<accession>A0A956SHJ0</accession>
<dbReference type="NCBIfam" id="TIGR00148">
    <property type="entry name" value="UbiD family decarboxylase"/>
    <property type="match status" value="1"/>
</dbReference>
<dbReference type="PANTHER" id="PTHR30108:SF7">
    <property type="entry name" value="3-POLYPRENYL-4-HYDROXYBENZOATE DECARBOXYLASE"/>
    <property type="match status" value="1"/>
</dbReference>
<dbReference type="Proteomes" id="UP000739538">
    <property type="component" value="Unassembled WGS sequence"/>
</dbReference>
<dbReference type="SUPFAM" id="SSF143968">
    <property type="entry name" value="UbiD C-terminal domain-like"/>
    <property type="match status" value="2"/>
</dbReference>
<dbReference type="AlphaFoldDB" id="A0A956SHJ0"/>
<feature type="domain" description="3-octaprenyl-4-hydroxybenzoate carboxy-lyase-like C-terminal" evidence="3">
    <location>
        <begin position="320"/>
        <end position="443"/>
    </location>
</feature>
<dbReference type="PANTHER" id="PTHR30108">
    <property type="entry name" value="3-OCTAPRENYL-4-HYDROXYBENZOATE CARBOXY-LYASE-RELATED"/>
    <property type="match status" value="1"/>
</dbReference>
<feature type="domain" description="3-octaprenyl-4-hydroxybenzoate carboxy-lyase-like N-terminal" evidence="2">
    <location>
        <begin position="11"/>
        <end position="89"/>
    </location>
</feature>
<dbReference type="GO" id="GO:0005737">
    <property type="term" value="C:cytoplasm"/>
    <property type="evidence" value="ECO:0007669"/>
    <property type="project" value="TreeGrafter"/>
</dbReference>
<evidence type="ECO:0000259" key="3">
    <source>
        <dbReference type="Pfam" id="PF20696"/>
    </source>
</evidence>